<dbReference type="AlphaFoldDB" id="A0A0K2VNE0"/>
<dbReference type="Proteomes" id="UP000182888">
    <property type="component" value="Unassembled WGS sequence"/>
</dbReference>
<proteinExistence type="predicted"/>
<feature type="region of interest" description="Disordered" evidence="1">
    <location>
        <begin position="158"/>
        <end position="179"/>
    </location>
</feature>
<sequence length="305" mass="34111">MRHLFFEVVGLVVIALAVTMNPARTAHGPKFSDYPAPIYHGKIAAPVIDTPDKKKFRTMIREQAGKPDFAGWFKVATWGCGALCQTGVVIDTKTGNIVWLPHTVCCWNEDDQPFYYRLNSRLIVFGGQLDEDGPKGAHYFLFDGNSFKRLLTVSKESSNQERVVSGDNPAPEDRDKSPIWLISHDPNTGPLWKCYQDGMRLMTDTVSETSTDERYFVASLIVLGGPTAMSSKVTNACNREVLKLAENAPVPDYAARVGGMFSMLMLTQETDLYDRCLQHQENDWLGVKQLCSAKRNKLLKQLGDL</sequence>
<evidence type="ECO:0000313" key="2">
    <source>
        <dbReference type="EMBL" id="CDX49154.1"/>
    </source>
</evidence>
<organism evidence="2 3">
    <name type="scientific">Mesorhizobium plurifarium</name>
    <dbReference type="NCBI Taxonomy" id="69974"/>
    <lineage>
        <taxon>Bacteria</taxon>
        <taxon>Pseudomonadati</taxon>
        <taxon>Pseudomonadota</taxon>
        <taxon>Alphaproteobacteria</taxon>
        <taxon>Hyphomicrobiales</taxon>
        <taxon>Phyllobacteriaceae</taxon>
        <taxon>Mesorhizobium</taxon>
    </lineage>
</organism>
<reference evidence="3" key="1">
    <citation type="submission" date="2014-08" db="EMBL/GenBank/DDBJ databases">
        <authorList>
            <person name="Edwards T."/>
        </authorList>
    </citation>
    <scope>NUCLEOTIDE SEQUENCE [LARGE SCALE GENOMIC DNA]</scope>
</reference>
<accession>A0A0K2VNE0</accession>
<protein>
    <submittedName>
        <fullName evidence="2">Uncharacterized protein</fullName>
    </submittedName>
</protein>
<gene>
    <name evidence="2" type="ORF">MPL1032_10217</name>
</gene>
<name>A0A0K2VNE0_MESPL</name>
<evidence type="ECO:0000256" key="1">
    <source>
        <dbReference type="SAM" id="MobiDB-lite"/>
    </source>
</evidence>
<dbReference type="EMBL" id="CCND01000001">
    <property type="protein sequence ID" value="CDX49154.1"/>
    <property type="molecule type" value="Genomic_DNA"/>
</dbReference>
<evidence type="ECO:0000313" key="3">
    <source>
        <dbReference type="Proteomes" id="UP000182888"/>
    </source>
</evidence>